<dbReference type="Proteomes" id="UP000009168">
    <property type="component" value="Unassembled WGS sequence"/>
</dbReference>
<dbReference type="HOGENOM" id="CLU_433820_0_0_1"/>
<protein>
    <submittedName>
        <fullName evidence="3">von willebrand factor type A (VWA) domain was originally protein</fullName>
    </submittedName>
</protein>
<proteinExistence type="predicted"/>
<dbReference type="Gene3D" id="3.40.50.410">
    <property type="entry name" value="von Willebrand factor, type A domain"/>
    <property type="match status" value="1"/>
</dbReference>
<reference evidence="4" key="1">
    <citation type="journal article" date="2006" name="PLoS Biol.">
        <title>Macronuclear genome sequence of the ciliate Tetrahymena thermophila, a model eukaryote.</title>
        <authorList>
            <person name="Eisen J.A."/>
            <person name="Coyne R.S."/>
            <person name="Wu M."/>
            <person name="Wu D."/>
            <person name="Thiagarajan M."/>
            <person name="Wortman J.R."/>
            <person name="Badger J.H."/>
            <person name="Ren Q."/>
            <person name="Amedeo P."/>
            <person name="Jones K.M."/>
            <person name="Tallon L.J."/>
            <person name="Delcher A.L."/>
            <person name="Salzberg S.L."/>
            <person name="Silva J.C."/>
            <person name="Haas B.J."/>
            <person name="Majoros W.H."/>
            <person name="Farzad M."/>
            <person name="Carlton J.M."/>
            <person name="Smith R.K. Jr."/>
            <person name="Garg J."/>
            <person name="Pearlman R.E."/>
            <person name="Karrer K.M."/>
            <person name="Sun L."/>
            <person name="Manning G."/>
            <person name="Elde N.C."/>
            <person name="Turkewitz A.P."/>
            <person name="Asai D.J."/>
            <person name="Wilkes D.E."/>
            <person name="Wang Y."/>
            <person name="Cai H."/>
            <person name="Collins K."/>
            <person name="Stewart B.A."/>
            <person name="Lee S.R."/>
            <person name="Wilamowska K."/>
            <person name="Weinberg Z."/>
            <person name="Ruzzo W.L."/>
            <person name="Wloga D."/>
            <person name="Gaertig J."/>
            <person name="Frankel J."/>
            <person name="Tsao C.-C."/>
            <person name="Gorovsky M.A."/>
            <person name="Keeling P.J."/>
            <person name="Waller R.F."/>
            <person name="Patron N.J."/>
            <person name="Cherry J.M."/>
            <person name="Stover N.A."/>
            <person name="Krieger C.J."/>
            <person name="del Toro C."/>
            <person name="Ryder H.F."/>
            <person name="Williamson S.C."/>
            <person name="Barbeau R.A."/>
            <person name="Hamilton E.P."/>
            <person name="Orias E."/>
        </authorList>
    </citation>
    <scope>NUCLEOTIDE SEQUENCE [LARGE SCALE GENOMIC DNA]</scope>
    <source>
        <strain evidence="4">SB210</strain>
    </source>
</reference>
<dbReference type="PANTHER" id="PTHR10579">
    <property type="entry name" value="CALCIUM-ACTIVATED CHLORIDE CHANNEL REGULATOR"/>
    <property type="match status" value="1"/>
</dbReference>
<dbReference type="InParanoid" id="I7LXN1"/>
<dbReference type="KEGG" id="tet:TTHERM_00686090"/>
<gene>
    <name evidence="3" type="ORF">TTHERM_00686090</name>
</gene>
<dbReference type="EMBL" id="GG662435">
    <property type="protein sequence ID" value="EAS04966.1"/>
    <property type="molecule type" value="Genomic_DNA"/>
</dbReference>
<dbReference type="GeneID" id="7826331"/>
<sequence length="631" mass="72641">MGNNNSAGSKSRSKSNSPKQSSNQQQQNLQKQKEDLQQKLASVNLRCQNKLNDKSLHDQRSNFCLERENSVNKEFLSKTVHQTQQSENENNNKNLSSQQVEEIIQFNLISETNEVSIKKSASFVCGVNLHVKQPKEQSERVPMDLICVIDDSGSMSGKKAQLVRKSLKYLLKIMNENDRICLISFDSVEKILTPFLRNNLENKSELKKAIKNIVGRGSTNIEAGMEAGLWMIKNRKEKNPITCMFLLSDGQDDSPQVDLRVQKLIQSYDIQDTFIVNTYGYGADHDATQMRNIAETHKGGYYYIEDVKKVSEWFVLSISGLLSAVGEDVRIRIKSQNSQQTKLAITQVYGGDQLWVKQDYEKGVFEIYLPHLVIGDNKFFVFDLQFNSEQFKLTDQNRSLAALEAELEIKAVKEEYIIRKNDTLQIDFKDADQDQIKNNSTQAYYEEMMVTHSRAVGGLKIKQANQLINQKKDYTQAKAILQQYKDEMISKNAMLKDNNGIKHLDEDLDEAIGKCAPQLYRQASFDKMEVIHCQRRNSICHQEDWNECQQEIMGKFKNNDICLSDDSCSDDESDQKKKPSQVNSQKRNPTHMQQYSDEYQSDSDEEDTQQNQQISQQQQNLNQIKLQRRFS</sequence>
<evidence type="ECO:0000313" key="3">
    <source>
        <dbReference type="EMBL" id="EAS04966.1"/>
    </source>
</evidence>
<dbReference type="InterPro" id="IPR002035">
    <property type="entry name" value="VWF_A"/>
</dbReference>
<feature type="region of interest" description="Disordered" evidence="1">
    <location>
        <begin position="566"/>
        <end position="631"/>
    </location>
</feature>
<feature type="compositionally biased region" description="Low complexity" evidence="1">
    <location>
        <begin position="609"/>
        <end position="625"/>
    </location>
</feature>
<organism evidence="3 4">
    <name type="scientific">Tetrahymena thermophila (strain SB210)</name>
    <dbReference type="NCBI Taxonomy" id="312017"/>
    <lineage>
        <taxon>Eukaryota</taxon>
        <taxon>Sar</taxon>
        <taxon>Alveolata</taxon>
        <taxon>Ciliophora</taxon>
        <taxon>Intramacronucleata</taxon>
        <taxon>Oligohymenophorea</taxon>
        <taxon>Hymenostomatida</taxon>
        <taxon>Tetrahymenina</taxon>
        <taxon>Tetrahymenidae</taxon>
        <taxon>Tetrahymena</taxon>
    </lineage>
</organism>
<dbReference type="Pfam" id="PF00092">
    <property type="entry name" value="VWA"/>
    <property type="match status" value="1"/>
</dbReference>
<accession>I7LXN1</accession>
<dbReference type="STRING" id="312017.I7LXN1"/>
<feature type="compositionally biased region" description="Low complexity" evidence="1">
    <location>
        <begin position="1"/>
        <end position="30"/>
    </location>
</feature>
<feature type="region of interest" description="Disordered" evidence="1">
    <location>
        <begin position="1"/>
        <end position="36"/>
    </location>
</feature>
<dbReference type="PROSITE" id="PS50234">
    <property type="entry name" value="VWFA"/>
    <property type="match status" value="1"/>
</dbReference>
<evidence type="ECO:0000259" key="2">
    <source>
        <dbReference type="PROSITE" id="PS50234"/>
    </source>
</evidence>
<dbReference type="OMA" id="ASICYEQ"/>
<evidence type="ECO:0000256" key="1">
    <source>
        <dbReference type="SAM" id="MobiDB-lite"/>
    </source>
</evidence>
<feature type="compositionally biased region" description="Acidic residues" evidence="1">
    <location>
        <begin position="599"/>
        <end position="608"/>
    </location>
</feature>
<evidence type="ECO:0000313" key="4">
    <source>
        <dbReference type="Proteomes" id="UP000009168"/>
    </source>
</evidence>
<dbReference type="SUPFAM" id="SSF53300">
    <property type="entry name" value="vWA-like"/>
    <property type="match status" value="1"/>
</dbReference>
<name>I7LXN1_TETTS</name>
<feature type="compositionally biased region" description="Polar residues" evidence="1">
    <location>
        <begin position="580"/>
        <end position="592"/>
    </location>
</feature>
<dbReference type="InterPro" id="IPR036465">
    <property type="entry name" value="vWFA_dom_sf"/>
</dbReference>
<dbReference type="PANTHER" id="PTHR10579:SF43">
    <property type="entry name" value="ZINC FINGER (C3HC4-TYPE RING FINGER) FAMILY PROTEIN"/>
    <property type="match status" value="1"/>
</dbReference>
<dbReference type="OrthoDB" id="687730at2759"/>
<keyword evidence="4" id="KW-1185">Reference proteome</keyword>
<dbReference type="SMART" id="SM00327">
    <property type="entry name" value="VWA"/>
    <property type="match status" value="1"/>
</dbReference>
<dbReference type="eggNOG" id="ENOG502RXR2">
    <property type="taxonomic scope" value="Eukaryota"/>
</dbReference>
<dbReference type="InterPro" id="IPR051266">
    <property type="entry name" value="CLCR"/>
</dbReference>
<dbReference type="RefSeq" id="XP_001025211.1">
    <property type="nucleotide sequence ID" value="XM_001025211.1"/>
</dbReference>
<feature type="domain" description="VWFA" evidence="2">
    <location>
        <begin position="144"/>
        <end position="318"/>
    </location>
</feature>
<dbReference type="AlphaFoldDB" id="I7LXN1"/>